<gene>
    <name evidence="2" type="ORF">V1633_28895</name>
</gene>
<accession>A0ABU7S157</accession>
<protein>
    <recommendedName>
        <fullName evidence="4">Glycoside hydrolase family 65</fullName>
    </recommendedName>
</protein>
<dbReference type="RefSeq" id="WP_331217445.1">
    <property type="nucleotide sequence ID" value="NZ_JAZGQK010000028.1"/>
</dbReference>
<evidence type="ECO:0000256" key="1">
    <source>
        <dbReference type="SAM" id="MobiDB-lite"/>
    </source>
</evidence>
<feature type="region of interest" description="Disordered" evidence="1">
    <location>
        <begin position="149"/>
        <end position="170"/>
    </location>
</feature>
<sequence length="740" mass="80554">MSDTGKGSGIDRRALVDRHAVEVTDILPSSPLSVGNGELCYTVDVTGLQTLPDLYPVRGHGDGASGTLLATQSQWGWHSVPGARPYDLAETVREYQTPRGPVPYVDMRGEVTGTGEAPESAAESWLRNNPHRLDLGRIGLVLTGRAAGGTGPAGDATRVTGTADGTTPAGAVRAPEPAELTDLHQRLDLWTGTVTSRFRLAGTPVRVETVCHPDRDVLAVRIESGLLADGLAVRIAFPYGAEAWNNAADWSRPEAHTSTPHPTARGHLVRRVLDDTTYEVGVEAPDARFVRGGPHEFLVTTRRNTLELVVGFAAVGGPAGTATDPEARSTDPTDLPSRDAVAAASRRHWPAFWSRGGAVELAASHDERAPELERRVVLSQYLTAVHCAGSLPPQETGLMVNSWRGRFHLEMHWWHGAHFPLWGRADLLERSLGWYARILPRARETARSQGCVGARWPKQVGPDGRESPSPIGTFLIWQQPHPIFLAELVRRSTEDSADVLRRYADVVLESAAFMADHPFRGEGGYQLGPPLVPAQESYAPVRATATNPTFELAYWAWGLRIAQRWRRLLGLPPEPSWEKVAANLVRPHVRDGIYTAIDVPPYTIRDDHPSMLYALGVVPPTELVDPEIMRATLHDVLANWNWESTWGWDYPAIAMTATRLGEPATALDALLLPTEKNGYLPNGHNRQTDLLPIYLPGNGGLLAALALMARGADADAGRPTPGFPDDGSWTVRHEGLNPMP</sequence>
<dbReference type="InterPro" id="IPR008928">
    <property type="entry name" value="6-hairpin_glycosidase_sf"/>
</dbReference>
<evidence type="ECO:0000313" key="2">
    <source>
        <dbReference type="EMBL" id="MEE6262510.1"/>
    </source>
</evidence>
<feature type="region of interest" description="Disordered" evidence="1">
    <location>
        <begin position="716"/>
        <end position="740"/>
    </location>
</feature>
<feature type="compositionally biased region" description="Basic and acidic residues" evidence="1">
    <location>
        <begin position="731"/>
        <end position="740"/>
    </location>
</feature>
<dbReference type="EMBL" id="JAZGQK010000028">
    <property type="protein sequence ID" value="MEE6262510.1"/>
    <property type="molecule type" value="Genomic_DNA"/>
</dbReference>
<evidence type="ECO:0008006" key="4">
    <source>
        <dbReference type="Google" id="ProtNLM"/>
    </source>
</evidence>
<dbReference type="InterPro" id="IPR012341">
    <property type="entry name" value="6hp_glycosidase-like_sf"/>
</dbReference>
<dbReference type="SUPFAM" id="SSF48208">
    <property type="entry name" value="Six-hairpin glycosidases"/>
    <property type="match status" value="1"/>
</dbReference>
<keyword evidence="3" id="KW-1185">Reference proteome</keyword>
<organism evidence="2 3">
    <name type="scientific">Plantactinospora sonchi</name>
    <dbReference type="NCBI Taxonomy" id="1544735"/>
    <lineage>
        <taxon>Bacteria</taxon>
        <taxon>Bacillati</taxon>
        <taxon>Actinomycetota</taxon>
        <taxon>Actinomycetes</taxon>
        <taxon>Micromonosporales</taxon>
        <taxon>Micromonosporaceae</taxon>
        <taxon>Plantactinospora</taxon>
    </lineage>
</organism>
<reference evidence="2 3" key="1">
    <citation type="submission" date="2024-01" db="EMBL/GenBank/DDBJ databases">
        <title>Genome insights into Plantactinospora sonchi sp. nov.</title>
        <authorList>
            <person name="Wang L."/>
        </authorList>
    </citation>
    <scope>NUCLEOTIDE SEQUENCE [LARGE SCALE GENOMIC DNA]</scope>
    <source>
        <strain evidence="2 3">NEAU-QY2</strain>
    </source>
</reference>
<evidence type="ECO:0000313" key="3">
    <source>
        <dbReference type="Proteomes" id="UP001332243"/>
    </source>
</evidence>
<comment type="caution">
    <text evidence="2">The sequence shown here is derived from an EMBL/GenBank/DDBJ whole genome shotgun (WGS) entry which is preliminary data.</text>
</comment>
<name>A0ABU7S157_9ACTN</name>
<dbReference type="Gene3D" id="1.50.10.10">
    <property type="match status" value="1"/>
</dbReference>
<feature type="compositionally biased region" description="Low complexity" evidence="1">
    <location>
        <begin position="153"/>
        <end position="170"/>
    </location>
</feature>
<dbReference type="Proteomes" id="UP001332243">
    <property type="component" value="Unassembled WGS sequence"/>
</dbReference>
<proteinExistence type="predicted"/>